<keyword evidence="2" id="KW-1185">Reference proteome</keyword>
<comment type="caution">
    <text evidence="1">The sequence shown here is derived from an EMBL/GenBank/DDBJ whole genome shotgun (WGS) entry which is preliminary data.</text>
</comment>
<evidence type="ECO:0000313" key="1">
    <source>
        <dbReference type="EMBL" id="MBU2950783.1"/>
    </source>
</evidence>
<evidence type="ECO:0000313" key="2">
    <source>
        <dbReference type="Proteomes" id="UP001647509"/>
    </source>
</evidence>
<accession>A0ACC5U966</accession>
<name>A0ACC5U966_9FLAO</name>
<reference evidence="1" key="1">
    <citation type="submission" date="2021-05" db="EMBL/GenBank/DDBJ databases">
        <title>Draft genomes of bacteria isolated from model marine particles.</title>
        <authorList>
            <person name="Datta M.S."/>
            <person name="Schwartzman J.A."/>
            <person name="Enke T.N."/>
            <person name="Saavedra J."/>
            <person name="Cermak N."/>
            <person name="Cordero O.X."/>
        </authorList>
    </citation>
    <scope>NUCLEOTIDE SEQUENCE</scope>
    <source>
        <strain evidence="1">I2M19</strain>
    </source>
</reference>
<dbReference type="EMBL" id="JAHKPD010000012">
    <property type="protein sequence ID" value="MBU2950783.1"/>
    <property type="molecule type" value="Genomic_DNA"/>
</dbReference>
<organism evidence="1 2">
    <name type="scientific">Pseudotamlana agarivorans</name>
    <dbReference type="NCBI Taxonomy" id="481183"/>
    <lineage>
        <taxon>Bacteria</taxon>
        <taxon>Pseudomonadati</taxon>
        <taxon>Bacteroidota</taxon>
        <taxon>Flavobacteriia</taxon>
        <taxon>Flavobacteriales</taxon>
        <taxon>Flavobacteriaceae</taxon>
        <taxon>Pseudotamlana</taxon>
    </lineage>
</organism>
<dbReference type="Proteomes" id="UP001647509">
    <property type="component" value="Unassembled WGS sequence"/>
</dbReference>
<gene>
    <name evidence="1" type="ORF">KO493_08745</name>
</gene>
<protein>
    <submittedName>
        <fullName evidence="1">Uncharacterized protein</fullName>
    </submittedName>
</protein>
<sequence length="59" mass="6590">MKYVIILILPLFLSVNSCKEHGNNKSKDTSELDTGKAEAVDKQSLKKEKNKKKPDSADL</sequence>
<proteinExistence type="predicted"/>